<feature type="domain" description="Tail specific protease" evidence="2">
    <location>
        <begin position="96"/>
        <end position="311"/>
    </location>
</feature>
<keyword evidence="1" id="KW-0732">Signal</keyword>
<dbReference type="GO" id="GO:0006508">
    <property type="term" value="P:proteolysis"/>
    <property type="evidence" value="ECO:0007669"/>
    <property type="project" value="InterPro"/>
</dbReference>
<evidence type="ECO:0000259" key="2">
    <source>
        <dbReference type="SMART" id="SM00245"/>
    </source>
</evidence>
<feature type="signal peptide" evidence="1">
    <location>
        <begin position="1"/>
        <end position="25"/>
    </location>
</feature>
<gene>
    <name evidence="3" type="ORF">BXP70_24690</name>
</gene>
<dbReference type="InterPro" id="IPR029045">
    <property type="entry name" value="ClpP/crotonase-like_dom_sf"/>
</dbReference>
<keyword evidence="4" id="KW-1185">Reference proteome</keyword>
<dbReference type="InterPro" id="IPR005151">
    <property type="entry name" value="Tail-specific_protease"/>
</dbReference>
<dbReference type="GO" id="GO:0004175">
    <property type="term" value="F:endopeptidase activity"/>
    <property type="evidence" value="ECO:0007669"/>
    <property type="project" value="TreeGrafter"/>
</dbReference>
<dbReference type="OrthoDB" id="7314861at2"/>
<dbReference type="GO" id="GO:0007165">
    <property type="term" value="P:signal transduction"/>
    <property type="evidence" value="ECO:0007669"/>
    <property type="project" value="TreeGrafter"/>
</dbReference>
<dbReference type="Gene3D" id="3.90.226.10">
    <property type="entry name" value="2-enoyl-CoA Hydratase, Chain A, domain 1"/>
    <property type="match status" value="1"/>
</dbReference>
<sequence>MSFFLKPLRSLLLLPLLLAASSLFAQRKKPDVPPSKEVIQYLADFQQIIKKNALYADSLNWAQLRKEVQQQAQGLTTIADCKPVLDHILHTLHHAGDNHSFLIPQEEATHWTSSSYAGPPADSRYLGDGVGYIKVPGFMSMDASAGQTFAQNIQNQLVALQTQHTLTDWVVDLRQNTGGNMHPMLQGLQSLLGEGIYAYDIYPRHTLMKKVPRYHWSEKQQQPSAGEAAPPPKKVAILIDSLTASSGELVAIALQGRANAKVFGQPSAGYTTSNQPFNLSDGAYLLLAVGYRMDRTQKPYLNGITPDVVVEYSPQDTPDKTIEAAKKWLREAR</sequence>
<accession>A0A243W6W0</accession>
<organism evidence="3 4">
    <name type="scientific">Hymenobacter crusticola</name>
    <dbReference type="NCBI Taxonomy" id="1770526"/>
    <lineage>
        <taxon>Bacteria</taxon>
        <taxon>Pseudomonadati</taxon>
        <taxon>Bacteroidota</taxon>
        <taxon>Cytophagia</taxon>
        <taxon>Cytophagales</taxon>
        <taxon>Hymenobacteraceae</taxon>
        <taxon>Hymenobacter</taxon>
    </lineage>
</organism>
<dbReference type="AlphaFoldDB" id="A0A243W6W0"/>
<dbReference type="RefSeq" id="WP_086596792.1">
    <property type="nucleotide sequence ID" value="NZ_MTSE01000024.1"/>
</dbReference>
<dbReference type="EMBL" id="MTSE01000024">
    <property type="protein sequence ID" value="OUJ70295.1"/>
    <property type="molecule type" value="Genomic_DNA"/>
</dbReference>
<dbReference type="Pfam" id="PF03572">
    <property type="entry name" value="Peptidase_S41"/>
    <property type="match status" value="1"/>
</dbReference>
<protein>
    <recommendedName>
        <fullName evidence="2">Tail specific protease domain-containing protein</fullName>
    </recommendedName>
</protein>
<feature type="chain" id="PRO_5012918922" description="Tail specific protease domain-containing protein" evidence="1">
    <location>
        <begin position="26"/>
        <end position="333"/>
    </location>
</feature>
<dbReference type="GO" id="GO:0030288">
    <property type="term" value="C:outer membrane-bounded periplasmic space"/>
    <property type="evidence" value="ECO:0007669"/>
    <property type="project" value="TreeGrafter"/>
</dbReference>
<evidence type="ECO:0000313" key="3">
    <source>
        <dbReference type="EMBL" id="OUJ70295.1"/>
    </source>
</evidence>
<reference evidence="3 4" key="1">
    <citation type="submission" date="2017-01" db="EMBL/GenBank/DDBJ databases">
        <title>A new Hymenobacter.</title>
        <authorList>
            <person name="Liang Y."/>
            <person name="Feng F."/>
        </authorList>
    </citation>
    <scope>NUCLEOTIDE SEQUENCE [LARGE SCALE GENOMIC DNA]</scope>
    <source>
        <strain evidence="3">MIMBbqt21</strain>
    </source>
</reference>
<dbReference type="PANTHER" id="PTHR32060">
    <property type="entry name" value="TAIL-SPECIFIC PROTEASE"/>
    <property type="match status" value="1"/>
</dbReference>
<evidence type="ECO:0000256" key="1">
    <source>
        <dbReference type="SAM" id="SignalP"/>
    </source>
</evidence>
<name>A0A243W6W0_9BACT</name>
<dbReference type="SUPFAM" id="SSF52096">
    <property type="entry name" value="ClpP/crotonase"/>
    <property type="match status" value="1"/>
</dbReference>
<evidence type="ECO:0000313" key="4">
    <source>
        <dbReference type="Proteomes" id="UP000194873"/>
    </source>
</evidence>
<dbReference type="PANTHER" id="PTHR32060:SF30">
    <property type="entry name" value="CARBOXY-TERMINAL PROCESSING PROTEASE CTPA"/>
    <property type="match status" value="1"/>
</dbReference>
<dbReference type="SMART" id="SM00245">
    <property type="entry name" value="TSPc"/>
    <property type="match status" value="1"/>
</dbReference>
<proteinExistence type="predicted"/>
<dbReference type="GO" id="GO:0008236">
    <property type="term" value="F:serine-type peptidase activity"/>
    <property type="evidence" value="ECO:0007669"/>
    <property type="project" value="InterPro"/>
</dbReference>
<comment type="caution">
    <text evidence="3">The sequence shown here is derived from an EMBL/GenBank/DDBJ whole genome shotgun (WGS) entry which is preliminary data.</text>
</comment>
<dbReference type="Proteomes" id="UP000194873">
    <property type="component" value="Unassembled WGS sequence"/>
</dbReference>